<dbReference type="Proteomes" id="UP001594351">
    <property type="component" value="Unassembled WGS sequence"/>
</dbReference>
<dbReference type="InterPro" id="IPR015943">
    <property type="entry name" value="WD40/YVTN_repeat-like_dom_sf"/>
</dbReference>
<dbReference type="Gene3D" id="2.130.10.10">
    <property type="entry name" value="YVTN repeat-like/Quinoprotein amine dehydrogenase"/>
    <property type="match status" value="1"/>
</dbReference>
<dbReference type="EMBL" id="JBHPBY010000229">
    <property type="protein sequence ID" value="MFC1851821.1"/>
    <property type="molecule type" value="Genomic_DNA"/>
</dbReference>
<name>A0ABV6Z0G2_UNCC1</name>
<sequence length="398" mass="44886">MKVKINRKCNRFLYIALCSVLWIASSSCTDDNQEKPSTFIKTYGGISIDTGYCVRQTNDEGYIMCGFTFSFNNAGHYDYYLIKTDKYGQEEWFNTFGGDTGDAAYSVQQTHDGGYIMCGFTLFYGIDDSDIFVIKTNDLGEEQWSKTYGSSYFDFGRDILITSDGGYIICGDQQITYTDTDVLLMKIDESGNEQWSQSYGGNLQDTGWSVHQTSDGGYIICGSISSTYYNKDVYLIKTDADGNEQWSRSYGNLNYIEWGKSVIQTSDNGYLIVGYHVDLERAWYGYLIKTDDQGNKVWSKIFQDFTYSVFNSMSETDDLSTIVCGAADSDIRILKIDPQGNILWSKIYGEDDLDSGYSIQQTHDGGFAICGVTGSFWGELRDVLLIKTDRNGVINQDE</sequence>
<protein>
    <recommendedName>
        <fullName evidence="4">Bulb-type lectin domain-containing protein</fullName>
    </recommendedName>
</protein>
<feature type="signal peptide" evidence="1">
    <location>
        <begin position="1"/>
        <end position="29"/>
    </location>
</feature>
<feature type="chain" id="PRO_5046201664" description="Bulb-type lectin domain-containing protein" evidence="1">
    <location>
        <begin position="30"/>
        <end position="398"/>
    </location>
</feature>
<accession>A0ABV6Z0G2</accession>
<dbReference type="PANTHER" id="PTHR42754">
    <property type="entry name" value="ENDOGLUCANASE"/>
    <property type="match status" value="1"/>
</dbReference>
<keyword evidence="3" id="KW-1185">Reference proteome</keyword>
<reference evidence="2 3" key="1">
    <citation type="submission" date="2024-09" db="EMBL/GenBank/DDBJ databases">
        <title>Laminarin stimulates single cell rates of sulfate reduction while oxygen inhibits transcriptomic activity in coastal marine sediment.</title>
        <authorList>
            <person name="Lindsay M."/>
            <person name="Orcutt B."/>
            <person name="Emerson D."/>
            <person name="Stepanauskas R."/>
            <person name="D'Angelo T."/>
        </authorList>
    </citation>
    <scope>NUCLEOTIDE SEQUENCE [LARGE SCALE GENOMIC DNA]</scope>
    <source>
        <strain evidence="2">SAG AM-311-K15</strain>
    </source>
</reference>
<dbReference type="PROSITE" id="PS51257">
    <property type="entry name" value="PROKAR_LIPOPROTEIN"/>
    <property type="match status" value="1"/>
</dbReference>
<evidence type="ECO:0008006" key="4">
    <source>
        <dbReference type="Google" id="ProtNLM"/>
    </source>
</evidence>
<evidence type="ECO:0000313" key="2">
    <source>
        <dbReference type="EMBL" id="MFC1851821.1"/>
    </source>
</evidence>
<organism evidence="2 3">
    <name type="scientific">candidate division CSSED10-310 bacterium</name>
    <dbReference type="NCBI Taxonomy" id="2855610"/>
    <lineage>
        <taxon>Bacteria</taxon>
        <taxon>Bacteria division CSSED10-310</taxon>
    </lineage>
</organism>
<proteinExistence type="predicted"/>
<evidence type="ECO:0000313" key="3">
    <source>
        <dbReference type="Proteomes" id="UP001594351"/>
    </source>
</evidence>
<dbReference type="PANTHER" id="PTHR42754:SF1">
    <property type="entry name" value="LIPOPROTEIN"/>
    <property type="match status" value="1"/>
</dbReference>
<dbReference type="SUPFAM" id="SSF50998">
    <property type="entry name" value="Quinoprotein alcohol dehydrogenase-like"/>
    <property type="match status" value="1"/>
</dbReference>
<evidence type="ECO:0000256" key="1">
    <source>
        <dbReference type="SAM" id="SignalP"/>
    </source>
</evidence>
<dbReference type="InterPro" id="IPR011047">
    <property type="entry name" value="Quinoprotein_ADH-like_sf"/>
</dbReference>
<gene>
    <name evidence="2" type="ORF">ACFL27_16640</name>
</gene>
<keyword evidence="1" id="KW-0732">Signal</keyword>
<comment type="caution">
    <text evidence="2">The sequence shown here is derived from an EMBL/GenBank/DDBJ whole genome shotgun (WGS) entry which is preliminary data.</text>
</comment>